<dbReference type="PANTHER" id="PTHR33204:SF18">
    <property type="entry name" value="TRANSCRIPTIONAL REGULATORY PROTEIN"/>
    <property type="match status" value="1"/>
</dbReference>
<dbReference type="Proteomes" id="UP000247118">
    <property type="component" value="Chromosome"/>
</dbReference>
<gene>
    <name evidence="5" type="ORF">DLJ61_04635</name>
</gene>
<evidence type="ECO:0000313" key="5">
    <source>
        <dbReference type="EMBL" id="AWO86555.1"/>
    </source>
</evidence>
<name>A0AAD0KBH2_9ACTN</name>
<keyword evidence="1" id="KW-0805">Transcription regulation</keyword>
<dbReference type="EMBL" id="CP029604">
    <property type="protein sequence ID" value="AWO86555.1"/>
    <property type="molecule type" value="Genomic_DNA"/>
</dbReference>
<dbReference type="Pfam" id="PF01638">
    <property type="entry name" value="HxlR"/>
    <property type="match status" value="1"/>
</dbReference>
<sequence length="143" mass="15939">MRECSVARTLDLIGAKWTLLAVREMLLGSHRFDEIARRTGAPRDILTARLRRLETQGLVHRVQYENRPPRFEYHLTDLGEALAPVIATMREFGDRHLADEAGPPLRFEHSCGSAYQPVLACSACGEVVERGEVSIADSPSIAK</sequence>
<evidence type="ECO:0000256" key="3">
    <source>
        <dbReference type="ARBA" id="ARBA00023163"/>
    </source>
</evidence>
<dbReference type="InterPro" id="IPR036390">
    <property type="entry name" value="WH_DNA-bd_sf"/>
</dbReference>
<dbReference type="Gene3D" id="1.10.10.10">
    <property type="entry name" value="Winged helix-like DNA-binding domain superfamily/Winged helix DNA-binding domain"/>
    <property type="match status" value="1"/>
</dbReference>
<feature type="domain" description="HTH hxlR-type" evidence="4">
    <location>
        <begin position="4"/>
        <end position="101"/>
    </location>
</feature>
<dbReference type="AlphaFoldDB" id="A0AAD0KBH2"/>
<dbReference type="PROSITE" id="PS51118">
    <property type="entry name" value="HTH_HXLR"/>
    <property type="match status" value="1"/>
</dbReference>
<evidence type="ECO:0000313" key="6">
    <source>
        <dbReference type="Proteomes" id="UP000247118"/>
    </source>
</evidence>
<proteinExistence type="predicted"/>
<protein>
    <submittedName>
        <fullName evidence="5">Transcriptional regulator</fullName>
    </submittedName>
</protein>
<keyword evidence="3" id="KW-0804">Transcription</keyword>
<evidence type="ECO:0000256" key="1">
    <source>
        <dbReference type="ARBA" id="ARBA00023015"/>
    </source>
</evidence>
<evidence type="ECO:0000259" key="4">
    <source>
        <dbReference type="PROSITE" id="PS51118"/>
    </source>
</evidence>
<dbReference type="InterPro" id="IPR036388">
    <property type="entry name" value="WH-like_DNA-bd_sf"/>
</dbReference>
<dbReference type="InterPro" id="IPR002577">
    <property type="entry name" value="HTH_HxlR"/>
</dbReference>
<evidence type="ECO:0000256" key="2">
    <source>
        <dbReference type="ARBA" id="ARBA00023125"/>
    </source>
</evidence>
<dbReference type="SUPFAM" id="SSF46785">
    <property type="entry name" value="Winged helix' DNA-binding domain"/>
    <property type="match status" value="1"/>
</dbReference>
<accession>A0AAD0KBH2</accession>
<organism evidence="5 6">
    <name type="scientific">Gordonia terrae</name>
    <dbReference type="NCBI Taxonomy" id="2055"/>
    <lineage>
        <taxon>Bacteria</taxon>
        <taxon>Bacillati</taxon>
        <taxon>Actinomycetota</taxon>
        <taxon>Actinomycetes</taxon>
        <taxon>Mycobacteriales</taxon>
        <taxon>Gordoniaceae</taxon>
        <taxon>Gordonia</taxon>
    </lineage>
</organism>
<dbReference type="PANTHER" id="PTHR33204">
    <property type="entry name" value="TRANSCRIPTIONAL REGULATOR, MARR FAMILY"/>
    <property type="match status" value="1"/>
</dbReference>
<dbReference type="GO" id="GO:0003677">
    <property type="term" value="F:DNA binding"/>
    <property type="evidence" value="ECO:0007669"/>
    <property type="project" value="UniProtKB-KW"/>
</dbReference>
<keyword evidence="2" id="KW-0238">DNA-binding</keyword>
<reference evidence="5 6" key="1">
    <citation type="submission" date="2018-05" db="EMBL/GenBank/DDBJ databases">
        <title>Complete genome sequence of Gordonia terrae NRRL B-16283.</title>
        <authorList>
            <person name="Garlena R.A."/>
            <person name="Russell D.A."/>
            <person name="Hatfull G.F."/>
        </authorList>
    </citation>
    <scope>NUCLEOTIDE SEQUENCE [LARGE SCALE GENOMIC DNA]</scope>
    <source>
        <strain evidence="5 6">NRRL B-16283</strain>
    </source>
</reference>